<sequence>MSFLKRTARNIVRRLPAALNYGILIASWIALLSDEAYAWGPGVHIVKGTYILNNLHLILPSIAQLIRMFPRDFLYGCISADFFIGKGHRRRDDHCHNWSVGLKMLANAASSQTKAFCYGYLAHLAADIVAHNYYIPNQLYLTSSTKRLGHVYWEFRSDSYIDPDYWDIARAVVEAKNIENDASLENAVKRKIVSFRAKKKVYVRMLNLTDLERWRGACNFIERNSRWKVSRQYVEQLRHLSISLAIEFLRDPENSVCLDYDPVGTRNITRCKRLRRTTTRMTGKKPVNGIFELPPELGRHITDTFQAPDIHLISIE</sequence>
<proteinExistence type="predicted"/>
<comment type="caution">
    <text evidence="2">The sequence shown here is derived from an EMBL/GenBank/DDBJ whole genome shotgun (WGS) entry which is preliminary data.</text>
</comment>
<dbReference type="AlphaFoldDB" id="A0A419F001"/>
<evidence type="ECO:0000313" key="3">
    <source>
        <dbReference type="Proteomes" id="UP000285961"/>
    </source>
</evidence>
<dbReference type="Proteomes" id="UP000285961">
    <property type="component" value="Unassembled WGS sequence"/>
</dbReference>
<dbReference type="EMBL" id="QZKI01000063">
    <property type="protein sequence ID" value="RJP70942.1"/>
    <property type="molecule type" value="Genomic_DNA"/>
</dbReference>
<name>A0A419F001_9BACT</name>
<feature type="domain" description="Phospholipase C/D" evidence="1">
    <location>
        <begin position="43"/>
        <end position="195"/>
    </location>
</feature>
<evidence type="ECO:0000259" key="1">
    <source>
        <dbReference type="Pfam" id="PF00882"/>
    </source>
</evidence>
<reference evidence="2 3" key="1">
    <citation type="journal article" date="2017" name="ISME J.">
        <title>Energy and carbon metabolisms in a deep terrestrial subsurface fluid microbial community.</title>
        <authorList>
            <person name="Momper L."/>
            <person name="Jungbluth S.P."/>
            <person name="Lee M.D."/>
            <person name="Amend J.P."/>
        </authorList>
    </citation>
    <scope>NUCLEOTIDE SEQUENCE [LARGE SCALE GENOMIC DNA]</scope>
    <source>
        <strain evidence="2">SURF_17</strain>
    </source>
</reference>
<gene>
    <name evidence="2" type="ORF">C4532_08395</name>
</gene>
<accession>A0A419F001</accession>
<dbReference type="InterPro" id="IPR029002">
    <property type="entry name" value="PLPC/GPLD1"/>
</dbReference>
<organism evidence="2 3">
    <name type="scientific">Candidatus Abyssobacteria bacterium SURF_17</name>
    <dbReference type="NCBI Taxonomy" id="2093361"/>
    <lineage>
        <taxon>Bacteria</taxon>
        <taxon>Pseudomonadati</taxon>
        <taxon>Candidatus Hydrogenedentota</taxon>
        <taxon>Candidatus Abyssobacteria</taxon>
    </lineage>
</organism>
<dbReference type="Pfam" id="PF00882">
    <property type="entry name" value="Zn_dep_PLPC"/>
    <property type="match status" value="1"/>
</dbReference>
<evidence type="ECO:0000313" key="2">
    <source>
        <dbReference type="EMBL" id="RJP70942.1"/>
    </source>
</evidence>
<protein>
    <recommendedName>
        <fullName evidence="1">Phospholipase C/D domain-containing protein</fullName>
    </recommendedName>
</protein>